<proteinExistence type="predicted"/>
<dbReference type="AlphaFoldDB" id="A0A5J4T7J0"/>
<feature type="region of interest" description="Disordered" evidence="1">
    <location>
        <begin position="1"/>
        <end position="33"/>
    </location>
</feature>
<evidence type="ECO:0000313" key="3">
    <source>
        <dbReference type="Proteomes" id="UP000324800"/>
    </source>
</evidence>
<feature type="non-terminal residue" evidence="2">
    <location>
        <position position="133"/>
    </location>
</feature>
<feature type="compositionally biased region" description="Basic and acidic residues" evidence="1">
    <location>
        <begin position="112"/>
        <end position="133"/>
    </location>
</feature>
<evidence type="ECO:0000256" key="1">
    <source>
        <dbReference type="SAM" id="MobiDB-lite"/>
    </source>
</evidence>
<gene>
    <name evidence="2" type="ORF">EZS28_050501</name>
</gene>
<dbReference type="EMBL" id="SNRW01037133">
    <property type="protein sequence ID" value="KAA6353972.1"/>
    <property type="molecule type" value="Genomic_DNA"/>
</dbReference>
<organism evidence="2 3">
    <name type="scientific">Streblomastix strix</name>
    <dbReference type="NCBI Taxonomy" id="222440"/>
    <lineage>
        <taxon>Eukaryota</taxon>
        <taxon>Metamonada</taxon>
        <taxon>Preaxostyla</taxon>
        <taxon>Oxymonadida</taxon>
        <taxon>Streblomastigidae</taxon>
        <taxon>Streblomastix</taxon>
    </lineage>
</organism>
<sequence>MTESKKRTVSDQNDDVQQSVKEERLFNDDYDEAAELFGPDSSFIADRMDKFEKYSDNLYQLLQPNNEYNEKNESSAEIETDGDSDQYVGNQYDLDDAFINDESNEDYVPVNERQRKNINQDESKSEQEEDEKV</sequence>
<name>A0A5J4T7J0_9EUKA</name>
<feature type="region of interest" description="Disordered" evidence="1">
    <location>
        <begin position="69"/>
        <end position="133"/>
    </location>
</feature>
<dbReference type="Proteomes" id="UP000324800">
    <property type="component" value="Unassembled WGS sequence"/>
</dbReference>
<reference evidence="2 3" key="1">
    <citation type="submission" date="2019-03" db="EMBL/GenBank/DDBJ databases">
        <title>Single cell metagenomics reveals metabolic interactions within the superorganism composed of flagellate Streblomastix strix and complex community of Bacteroidetes bacteria on its surface.</title>
        <authorList>
            <person name="Treitli S.C."/>
            <person name="Kolisko M."/>
            <person name="Husnik F."/>
            <person name="Keeling P."/>
            <person name="Hampl V."/>
        </authorList>
    </citation>
    <scope>NUCLEOTIDE SEQUENCE [LARGE SCALE GENOMIC DNA]</scope>
    <source>
        <strain evidence="2">ST1C</strain>
    </source>
</reference>
<feature type="compositionally biased region" description="Acidic residues" evidence="1">
    <location>
        <begin position="93"/>
        <end position="105"/>
    </location>
</feature>
<comment type="caution">
    <text evidence="2">The sequence shown here is derived from an EMBL/GenBank/DDBJ whole genome shotgun (WGS) entry which is preliminary data.</text>
</comment>
<accession>A0A5J4T7J0</accession>
<evidence type="ECO:0000313" key="2">
    <source>
        <dbReference type="EMBL" id="KAA6353972.1"/>
    </source>
</evidence>
<protein>
    <submittedName>
        <fullName evidence="2">Uncharacterized protein</fullName>
    </submittedName>
</protein>